<dbReference type="PROSITE" id="PS51296">
    <property type="entry name" value="RIESKE"/>
    <property type="match status" value="1"/>
</dbReference>
<dbReference type="Gene3D" id="2.102.10.10">
    <property type="entry name" value="Rieske [2Fe-2S] iron-sulphur domain"/>
    <property type="match status" value="1"/>
</dbReference>
<comment type="cofactor">
    <cofactor evidence="9">
        <name>[2Fe-2S] cluster</name>
        <dbReference type="ChEBI" id="CHEBI:190135"/>
    </cofactor>
</comment>
<dbReference type="RefSeq" id="WP_189217175.1">
    <property type="nucleotide sequence ID" value="NZ_BMQK01000005.1"/>
</dbReference>
<dbReference type="InterPro" id="IPR036922">
    <property type="entry name" value="Rieske_2Fe-2S_sf"/>
</dbReference>
<evidence type="ECO:0000313" key="13">
    <source>
        <dbReference type="Proteomes" id="UP000620156"/>
    </source>
</evidence>
<name>A0A918BBG0_9ACTN</name>
<feature type="region of interest" description="Disordered" evidence="10">
    <location>
        <begin position="23"/>
        <end position="48"/>
    </location>
</feature>
<dbReference type="SUPFAM" id="SSF50022">
    <property type="entry name" value="ISP domain"/>
    <property type="match status" value="1"/>
</dbReference>
<protein>
    <recommendedName>
        <fullName evidence="2">Cytochrome bc1 complex Rieske iron-sulfur subunit</fullName>
    </recommendedName>
    <alternativeName>
        <fullName evidence="8">Cytochrome bc1 reductase complex subunit QcrA</fullName>
    </alternativeName>
</protein>
<comment type="function">
    <text evidence="1">Iron-sulfur subunit of the cytochrome bc1 complex, an essential component of the respiratory electron transport chain required for ATP synthesis. The bc1 complex catalyzes the oxidation of menaquinol and the reduction of cytochrome c in the respiratory chain. The bc1 complex operates through a Q-cycle mechanism that couples electron transfer to generation of the proton gradient that drives ATP synthesis.</text>
</comment>
<dbReference type="GO" id="GO:0016020">
    <property type="term" value="C:membrane"/>
    <property type="evidence" value="ECO:0007669"/>
    <property type="project" value="InterPro"/>
</dbReference>
<keyword evidence="4" id="KW-0479">Metal-binding</keyword>
<evidence type="ECO:0000256" key="7">
    <source>
        <dbReference type="ARBA" id="ARBA00023157"/>
    </source>
</evidence>
<dbReference type="InterPro" id="IPR017941">
    <property type="entry name" value="Rieske_2Fe-2S"/>
</dbReference>
<dbReference type="GO" id="GO:0046872">
    <property type="term" value="F:metal ion binding"/>
    <property type="evidence" value="ECO:0007669"/>
    <property type="project" value="UniProtKB-KW"/>
</dbReference>
<dbReference type="InterPro" id="IPR014349">
    <property type="entry name" value="Rieske_Fe-S_prot"/>
</dbReference>
<dbReference type="CDD" id="cd03467">
    <property type="entry name" value="Rieske"/>
    <property type="match status" value="1"/>
</dbReference>
<dbReference type="Pfam" id="PF00355">
    <property type="entry name" value="Rieske"/>
    <property type="match status" value="1"/>
</dbReference>
<evidence type="ECO:0000313" key="12">
    <source>
        <dbReference type="EMBL" id="GGQ57064.1"/>
    </source>
</evidence>
<dbReference type="InterPro" id="IPR005805">
    <property type="entry name" value="Rieske_Fe-S_prot_C"/>
</dbReference>
<evidence type="ECO:0000256" key="4">
    <source>
        <dbReference type="ARBA" id="ARBA00022723"/>
    </source>
</evidence>
<evidence type="ECO:0000256" key="3">
    <source>
        <dbReference type="ARBA" id="ARBA00022714"/>
    </source>
</evidence>
<feature type="compositionally biased region" description="Gly residues" evidence="10">
    <location>
        <begin position="23"/>
        <end position="32"/>
    </location>
</feature>
<dbReference type="GO" id="GO:0051537">
    <property type="term" value="F:2 iron, 2 sulfur cluster binding"/>
    <property type="evidence" value="ECO:0007669"/>
    <property type="project" value="UniProtKB-KW"/>
</dbReference>
<keyword evidence="6" id="KW-0411">Iron-sulfur</keyword>
<keyword evidence="3" id="KW-0001">2Fe-2S</keyword>
<keyword evidence="7" id="KW-1015">Disulfide bond</keyword>
<dbReference type="PROSITE" id="PS51257">
    <property type="entry name" value="PROKAR_LIPOPROTEIN"/>
    <property type="match status" value="1"/>
</dbReference>
<evidence type="ECO:0000256" key="10">
    <source>
        <dbReference type="SAM" id="MobiDB-lite"/>
    </source>
</evidence>
<keyword evidence="5" id="KW-0408">Iron</keyword>
<evidence type="ECO:0000256" key="1">
    <source>
        <dbReference type="ARBA" id="ARBA00002494"/>
    </source>
</evidence>
<evidence type="ECO:0000256" key="6">
    <source>
        <dbReference type="ARBA" id="ARBA00023014"/>
    </source>
</evidence>
<dbReference type="Proteomes" id="UP000620156">
    <property type="component" value="Unassembled WGS sequence"/>
</dbReference>
<evidence type="ECO:0000256" key="5">
    <source>
        <dbReference type="ARBA" id="ARBA00023004"/>
    </source>
</evidence>
<proteinExistence type="predicted"/>
<evidence type="ECO:0000256" key="8">
    <source>
        <dbReference type="ARBA" id="ARBA00029586"/>
    </source>
</evidence>
<dbReference type="EMBL" id="BMQK01000005">
    <property type="protein sequence ID" value="GGQ57064.1"/>
    <property type="molecule type" value="Genomic_DNA"/>
</dbReference>
<dbReference type="PRINTS" id="PR00162">
    <property type="entry name" value="RIESKE"/>
</dbReference>
<organism evidence="12 13">
    <name type="scientific">Streptomyces ruber</name>
    <dbReference type="NCBI Taxonomy" id="83378"/>
    <lineage>
        <taxon>Bacteria</taxon>
        <taxon>Bacillati</taxon>
        <taxon>Actinomycetota</taxon>
        <taxon>Actinomycetes</taxon>
        <taxon>Kitasatosporales</taxon>
        <taxon>Streptomycetaceae</taxon>
        <taxon>Streptomyces</taxon>
    </lineage>
</organism>
<gene>
    <name evidence="12" type="ORF">GCM10010145_28590</name>
</gene>
<comment type="caution">
    <text evidence="12">The sequence shown here is derived from an EMBL/GenBank/DDBJ whole genome shotgun (WGS) entry which is preliminary data.</text>
</comment>
<evidence type="ECO:0000256" key="9">
    <source>
        <dbReference type="ARBA" id="ARBA00034078"/>
    </source>
</evidence>
<dbReference type="PANTHER" id="PTHR10134">
    <property type="entry name" value="CYTOCHROME B-C1 COMPLEX SUBUNIT RIESKE, MITOCHONDRIAL"/>
    <property type="match status" value="1"/>
</dbReference>
<evidence type="ECO:0000259" key="11">
    <source>
        <dbReference type="PROSITE" id="PS51296"/>
    </source>
</evidence>
<dbReference type="FunFam" id="2.102.10.10:FF:000016">
    <property type="entry name" value="Nitrite reductase/ring-hydroxylating ferredoxin subunit"/>
    <property type="match status" value="1"/>
</dbReference>
<keyword evidence="13" id="KW-1185">Reference proteome</keyword>
<dbReference type="AlphaFoldDB" id="A0A918BBG0"/>
<reference evidence="12" key="2">
    <citation type="submission" date="2020-09" db="EMBL/GenBank/DDBJ databases">
        <authorList>
            <person name="Sun Q."/>
            <person name="Ohkuma M."/>
        </authorList>
    </citation>
    <scope>NUCLEOTIDE SEQUENCE</scope>
    <source>
        <strain evidence="12">JCM 3131</strain>
    </source>
</reference>
<accession>A0A918BBG0</accession>
<dbReference type="GO" id="GO:0016705">
    <property type="term" value="F:oxidoreductase activity, acting on paired donors, with incorporation or reduction of molecular oxygen"/>
    <property type="evidence" value="ECO:0007669"/>
    <property type="project" value="UniProtKB-ARBA"/>
</dbReference>
<sequence>MTTGSTRRTVLVTGAAVLLAGCGGDGDGGGGESPAESEELARTDDVPVGGGKILGERKVVVTQPEEGDFKAFSAVCTHQGCTVTGVSGGAITCGCHGSRFSATDGSVTAGPATRALPEEKITVTGHSIRLQ</sequence>
<evidence type="ECO:0000256" key="2">
    <source>
        <dbReference type="ARBA" id="ARBA00015816"/>
    </source>
</evidence>
<dbReference type="GO" id="GO:0004497">
    <property type="term" value="F:monooxygenase activity"/>
    <property type="evidence" value="ECO:0007669"/>
    <property type="project" value="UniProtKB-ARBA"/>
</dbReference>
<reference evidence="12" key="1">
    <citation type="journal article" date="2014" name="Int. J. Syst. Evol. Microbiol.">
        <title>Complete genome sequence of Corynebacterium casei LMG S-19264T (=DSM 44701T), isolated from a smear-ripened cheese.</title>
        <authorList>
            <consortium name="US DOE Joint Genome Institute (JGI-PGF)"/>
            <person name="Walter F."/>
            <person name="Albersmeier A."/>
            <person name="Kalinowski J."/>
            <person name="Ruckert C."/>
        </authorList>
    </citation>
    <scope>NUCLEOTIDE SEQUENCE</scope>
    <source>
        <strain evidence="12">JCM 3131</strain>
    </source>
</reference>
<feature type="domain" description="Rieske" evidence="11">
    <location>
        <begin position="38"/>
        <end position="130"/>
    </location>
</feature>